<protein>
    <submittedName>
        <fullName evidence="7">Uncharacterized protein</fullName>
    </submittedName>
</protein>
<comment type="caution">
    <text evidence="7">The sequence shown here is derived from an EMBL/GenBank/DDBJ whole genome shotgun (WGS) entry which is preliminary data.</text>
</comment>
<name>A0A8S1KKN3_PARPR</name>
<keyword evidence="3 6" id="KW-0812">Transmembrane</keyword>
<dbReference type="Pfam" id="PF04117">
    <property type="entry name" value="Mpv17_PMP22"/>
    <property type="match status" value="1"/>
</dbReference>
<keyword evidence="5 6" id="KW-0472">Membrane</keyword>
<sequence>MQFLAKYNSLLQQYPLLTKSVTGGFMFFAGDAVVQTMESHIAKKNQQRHEYDFRRLGIAWLMGNVFMMPLFHYNFTYALPWLVKRLPFDTTTPFRAALGSVLIDQSVWACYILCHYLMIINLLESGSVQKGIDAIKNNFVKAMITNWQIWPAAQIINFWFIPRHYQVLWVNFIGFFWNIYLSYISHN</sequence>
<proteinExistence type="inferred from homology"/>
<evidence type="ECO:0000256" key="5">
    <source>
        <dbReference type="ARBA" id="ARBA00023136"/>
    </source>
</evidence>
<gene>
    <name evidence="7" type="ORF">PPRIM_AZ9-3.1.T0220073</name>
</gene>
<dbReference type="Proteomes" id="UP000688137">
    <property type="component" value="Unassembled WGS sequence"/>
</dbReference>
<feature type="transmembrane region" description="Helical" evidence="6">
    <location>
        <begin position="144"/>
        <end position="161"/>
    </location>
</feature>
<dbReference type="EMBL" id="CAJJDM010000020">
    <property type="protein sequence ID" value="CAD8054525.1"/>
    <property type="molecule type" value="Genomic_DNA"/>
</dbReference>
<dbReference type="InterPro" id="IPR007248">
    <property type="entry name" value="Mpv17_PMP22"/>
</dbReference>
<dbReference type="OMA" id="SSCAYVW"/>
<feature type="transmembrane region" description="Helical" evidence="6">
    <location>
        <begin position="102"/>
        <end position="123"/>
    </location>
</feature>
<keyword evidence="8" id="KW-1185">Reference proteome</keyword>
<accession>A0A8S1KKN3</accession>
<reference evidence="7" key="1">
    <citation type="submission" date="2021-01" db="EMBL/GenBank/DDBJ databases">
        <authorList>
            <consortium name="Genoscope - CEA"/>
            <person name="William W."/>
        </authorList>
    </citation>
    <scope>NUCLEOTIDE SEQUENCE</scope>
</reference>
<dbReference type="GO" id="GO:0016020">
    <property type="term" value="C:membrane"/>
    <property type="evidence" value="ECO:0007669"/>
    <property type="project" value="UniProtKB-SubCell"/>
</dbReference>
<evidence type="ECO:0000313" key="8">
    <source>
        <dbReference type="Proteomes" id="UP000688137"/>
    </source>
</evidence>
<dbReference type="GO" id="GO:0005737">
    <property type="term" value="C:cytoplasm"/>
    <property type="evidence" value="ECO:0007669"/>
    <property type="project" value="TreeGrafter"/>
</dbReference>
<evidence type="ECO:0000256" key="4">
    <source>
        <dbReference type="ARBA" id="ARBA00022989"/>
    </source>
</evidence>
<organism evidence="7 8">
    <name type="scientific">Paramecium primaurelia</name>
    <dbReference type="NCBI Taxonomy" id="5886"/>
    <lineage>
        <taxon>Eukaryota</taxon>
        <taxon>Sar</taxon>
        <taxon>Alveolata</taxon>
        <taxon>Ciliophora</taxon>
        <taxon>Intramacronucleata</taxon>
        <taxon>Oligohymenophorea</taxon>
        <taxon>Peniculida</taxon>
        <taxon>Parameciidae</taxon>
        <taxon>Paramecium</taxon>
    </lineage>
</organism>
<evidence type="ECO:0000256" key="3">
    <source>
        <dbReference type="ARBA" id="ARBA00022692"/>
    </source>
</evidence>
<evidence type="ECO:0000256" key="1">
    <source>
        <dbReference type="ARBA" id="ARBA00004141"/>
    </source>
</evidence>
<feature type="transmembrane region" description="Helical" evidence="6">
    <location>
        <begin position="58"/>
        <end position="82"/>
    </location>
</feature>
<feature type="transmembrane region" description="Helical" evidence="6">
    <location>
        <begin position="167"/>
        <end position="184"/>
    </location>
</feature>
<comment type="similarity">
    <text evidence="2 6">Belongs to the peroxisomal membrane protein PXMP2/4 family.</text>
</comment>
<evidence type="ECO:0000313" key="7">
    <source>
        <dbReference type="EMBL" id="CAD8054525.1"/>
    </source>
</evidence>
<evidence type="ECO:0000256" key="2">
    <source>
        <dbReference type="ARBA" id="ARBA00006824"/>
    </source>
</evidence>
<comment type="subcellular location">
    <subcellularLocation>
        <location evidence="1">Membrane</location>
        <topology evidence="1">Multi-pass membrane protein</topology>
    </subcellularLocation>
</comment>
<dbReference type="PANTHER" id="PTHR11266">
    <property type="entry name" value="PEROXISOMAL MEMBRANE PROTEIN 2, PXMP2 MPV17"/>
    <property type="match status" value="1"/>
</dbReference>
<dbReference type="AlphaFoldDB" id="A0A8S1KKN3"/>
<keyword evidence="4 6" id="KW-1133">Transmembrane helix</keyword>
<dbReference type="PANTHER" id="PTHR11266:SF17">
    <property type="entry name" value="PROTEIN MPV17"/>
    <property type="match status" value="1"/>
</dbReference>
<evidence type="ECO:0000256" key="6">
    <source>
        <dbReference type="RuleBase" id="RU363053"/>
    </source>
</evidence>